<dbReference type="SUPFAM" id="SSF56672">
    <property type="entry name" value="DNA/RNA polymerases"/>
    <property type="match status" value="1"/>
</dbReference>
<evidence type="ECO:0000313" key="2">
    <source>
        <dbReference type="EMBL" id="KAJ0215174.1"/>
    </source>
</evidence>
<proteinExistence type="predicted"/>
<protein>
    <recommendedName>
        <fullName evidence="1">Reverse transcriptase Ty1/copia-type domain-containing protein</fullName>
    </recommendedName>
</protein>
<keyword evidence="3" id="KW-1185">Reference proteome</keyword>
<evidence type="ECO:0000259" key="1">
    <source>
        <dbReference type="Pfam" id="PF07727"/>
    </source>
</evidence>
<accession>A0A9R1W0Z1</accession>
<reference evidence="2 3" key="1">
    <citation type="journal article" date="2017" name="Nat. Commun.">
        <title>Genome assembly with in vitro proximity ligation data and whole-genome triplication in lettuce.</title>
        <authorList>
            <person name="Reyes-Chin-Wo S."/>
            <person name="Wang Z."/>
            <person name="Yang X."/>
            <person name="Kozik A."/>
            <person name="Arikit S."/>
            <person name="Song C."/>
            <person name="Xia L."/>
            <person name="Froenicke L."/>
            <person name="Lavelle D.O."/>
            <person name="Truco M.J."/>
            <person name="Xia R."/>
            <person name="Zhu S."/>
            <person name="Xu C."/>
            <person name="Xu H."/>
            <person name="Xu X."/>
            <person name="Cox K."/>
            <person name="Korf I."/>
            <person name="Meyers B.C."/>
            <person name="Michelmore R.W."/>
        </authorList>
    </citation>
    <scope>NUCLEOTIDE SEQUENCE [LARGE SCALE GENOMIC DNA]</scope>
    <source>
        <strain evidence="3">cv. Salinas</strain>
        <tissue evidence="2">Seedlings</tissue>
    </source>
</reference>
<dbReference type="Proteomes" id="UP000235145">
    <property type="component" value="Unassembled WGS sequence"/>
</dbReference>
<dbReference type="InterPro" id="IPR013103">
    <property type="entry name" value="RVT_2"/>
</dbReference>
<gene>
    <name evidence="2" type="ORF">LSAT_V11C300121750</name>
</gene>
<dbReference type="EMBL" id="NBSK02000003">
    <property type="protein sequence ID" value="KAJ0215174.1"/>
    <property type="molecule type" value="Genomic_DNA"/>
</dbReference>
<dbReference type="InterPro" id="IPR043502">
    <property type="entry name" value="DNA/RNA_pol_sf"/>
</dbReference>
<organism evidence="2 3">
    <name type="scientific">Lactuca sativa</name>
    <name type="common">Garden lettuce</name>
    <dbReference type="NCBI Taxonomy" id="4236"/>
    <lineage>
        <taxon>Eukaryota</taxon>
        <taxon>Viridiplantae</taxon>
        <taxon>Streptophyta</taxon>
        <taxon>Embryophyta</taxon>
        <taxon>Tracheophyta</taxon>
        <taxon>Spermatophyta</taxon>
        <taxon>Magnoliopsida</taxon>
        <taxon>eudicotyledons</taxon>
        <taxon>Gunneridae</taxon>
        <taxon>Pentapetalae</taxon>
        <taxon>asterids</taxon>
        <taxon>campanulids</taxon>
        <taxon>Asterales</taxon>
        <taxon>Asteraceae</taxon>
        <taxon>Cichorioideae</taxon>
        <taxon>Cichorieae</taxon>
        <taxon>Lactucinae</taxon>
        <taxon>Lactuca</taxon>
    </lineage>
</organism>
<evidence type="ECO:0000313" key="3">
    <source>
        <dbReference type="Proteomes" id="UP000235145"/>
    </source>
</evidence>
<dbReference type="AlphaFoldDB" id="A0A9R1W0Z1"/>
<comment type="caution">
    <text evidence="2">The sequence shown here is derived from an EMBL/GenBank/DDBJ whole genome shotgun (WGS) entry which is preliminary data.</text>
</comment>
<sequence>MMKPLPSLSTAYSLIIQEERQREINNPSSITTDFTDQVYVPSPSPSVLMPLMPDPSPSSTALNVSSHVIPLRRTTRSPSRLHDYDCNSVISEEEPFTCHHTITKLCITDSTCNSSMPITKFAFDTQTIQQEPAFYHEARGIPAWEEAMQKEITALTNNHTWDIVPLPKGKRPIACRWVYKIKYRADGTIERHKARLVAKGFTQKEGIDYHETFSPVIKFSTIRCLVSLAVKRGWAIHQFDVNNAFLHGDYMKRCICVSHPAIMSPPHLSYASSNDLYMA</sequence>
<dbReference type="Pfam" id="PF07727">
    <property type="entry name" value="RVT_2"/>
    <property type="match status" value="1"/>
</dbReference>
<feature type="domain" description="Reverse transcriptase Ty1/copia-type" evidence="1">
    <location>
        <begin position="158"/>
        <end position="260"/>
    </location>
</feature>
<name>A0A9R1W0Z1_LACSA</name>